<organism evidence="2 3">
    <name type="scientific">Roseivivax halodurans JCM 10272</name>
    <dbReference type="NCBI Taxonomy" id="1449350"/>
    <lineage>
        <taxon>Bacteria</taxon>
        <taxon>Pseudomonadati</taxon>
        <taxon>Pseudomonadota</taxon>
        <taxon>Alphaproteobacteria</taxon>
        <taxon>Rhodobacterales</taxon>
        <taxon>Roseobacteraceae</taxon>
        <taxon>Roseivivax</taxon>
    </lineage>
</organism>
<dbReference type="EMBL" id="JALZ01000072">
    <property type="protein sequence ID" value="ETX11431.1"/>
    <property type="molecule type" value="Genomic_DNA"/>
</dbReference>
<keyword evidence="3" id="KW-1185">Reference proteome</keyword>
<dbReference type="eggNOG" id="ENOG50338X6">
    <property type="taxonomic scope" value="Bacteria"/>
</dbReference>
<dbReference type="STRING" id="1449350.OCH239_20120"/>
<gene>
    <name evidence="2" type="ORF">OCH239_20120</name>
</gene>
<feature type="signal peptide" evidence="1">
    <location>
        <begin position="1"/>
        <end position="22"/>
    </location>
</feature>
<accession>X7E8D6</accession>
<name>X7E8D6_9RHOB</name>
<comment type="caution">
    <text evidence="2">The sequence shown here is derived from an EMBL/GenBank/DDBJ whole genome shotgun (WGS) entry which is preliminary data.</text>
</comment>
<reference evidence="2 3" key="1">
    <citation type="submission" date="2014-01" db="EMBL/GenBank/DDBJ databases">
        <title>Roseivivax halodurans JCM 10272 Genome Sequencing.</title>
        <authorList>
            <person name="Lai Q."/>
            <person name="Li G."/>
            <person name="Shao Z."/>
        </authorList>
    </citation>
    <scope>NUCLEOTIDE SEQUENCE [LARGE SCALE GENOMIC DNA]</scope>
    <source>
        <strain evidence="2 3">JCM 10272</strain>
    </source>
</reference>
<sequence length="204" mass="22131">MKSITIAFLAALGLSLASAALAEVTLDQLDQAMEAESDSMEAFRIRLQDPDPNRARAAMRLLIAEGGPAQRRLAINHGFDATDPVIRLEAVRAILDSGPLLLFRWTPEDGDVNSSYSAAVRNRGGDIEAGNVARVPIPVGPYSEEEECWTLKDSRGCLARINAGELSFLFHGSWSQFVLDTEGRLVGRPNIQGNRVEAVADLTQ</sequence>
<keyword evidence="1" id="KW-0732">Signal</keyword>
<evidence type="ECO:0000313" key="2">
    <source>
        <dbReference type="EMBL" id="ETX11431.1"/>
    </source>
</evidence>
<evidence type="ECO:0000313" key="3">
    <source>
        <dbReference type="Proteomes" id="UP000022447"/>
    </source>
</evidence>
<dbReference type="Proteomes" id="UP000022447">
    <property type="component" value="Unassembled WGS sequence"/>
</dbReference>
<proteinExistence type="predicted"/>
<feature type="chain" id="PRO_5004977050" evidence="1">
    <location>
        <begin position="23"/>
        <end position="204"/>
    </location>
</feature>
<evidence type="ECO:0000256" key="1">
    <source>
        <dbReference type="SAM" id="SignalP"/>
    </source>
</evidence>
<protein>
    <submittedName>
        <fullName evidence="2">Uncharacterized protein</fullName>
    </submittedName>
</protein>
<dbReference type="AlphaFoldDB" id="X7E8D6"/>
<dbReference type="OrthoDB" id="7858246at2"/>
<dbReference type="RefSeq" id="WP_037267244.1">
    <property type="nucleotide sequence ID" value="NZ_JALZ01000072.1"/>
</dbReference>